<comment type="caution">
    <text evidence="2">The sequence shown here is derived from an EMBL/GenBank/DDBJ whole genome shotgun (WGS) entry which is preliminary data.</text>
</comment>
<keyword evidence="3" id="KW-1185">Reference proteome</keyword>
<sequence>MGHATTCPASPRGVPRRVGEAIHSTKYGAALPKVFLLDDVDPANEADLMWALATRVHPVDRTVRFEDGPILPLLTCYTKEERHAARATKVVHEALLPVQTECEALSDFAHTYPSTVRAKVLARHQR</sequence>
<organism evidence="2 3">
    <name type="scientific">Streptomyces sp. 900129855</name>
    <dbReference type="NCBI Taxonomy" id="3155129"/>
    <lineage>
        <taxon>Bacteria</taxon>
        <taxon>Bacillati</taxon>
        <taxon>Actinomycetota</taxon>
        <taxon>Actinomycetes</taxon>
        <taxon>Kitasatosporales</taxon>
        <taxon>Streptomycetaceae</taxon>
        <taxon>Streptomyces</taxon>
    </lineage>
</organism>
<dbReference type="Gene3D" id="3.40.1670.10">
    <property type="entry name" value="UbiD C-terminal domain-like"/>
    <property type="match status" value="1"/>
</dbReference>
<accession>A0ABV3A021</accession>
<dbReference type="SUPFAM" id="SSF143968">
    <property type="entry name" value="UbiD C-terminal domain-like"/>
    <property type="match status" value="1"/>
</dbReference>
<evidence type="ECO:0000313" key="3">
    <source>
        <dbReference type="Proteomes" id="UP001550739"/>
    </source>
</evidence>
<evidence type="ECO:0000313" key="2">
    <source>
        <dbReference type="EMBL" id="MEU3788078.1"/>
    </source>
</evidence>
<name>A0ABV3A021_9ACTN</name>
<dbReference type="InterPro" id="IPR049381">
    <property type="entry name" value="UbiD-like_C"/>
</dbReference>
<proteinExistence type="predicted"/>
<feature type="domain" description="3-octaprenyl-4-hydroxybenzoate carboxy-lyase-like C-terminal" evidence="1">
    <location>
        <begin position="15"/>
        <end position="91"/>
    </location>
</feature>
<dbReference type="Proteomes" id="UP001550739">
    <property type="component" value="Unassembled WGS sequence"/>
</dbReference>
<protein>
    <recommendedName>
        <fullName evidence="1">3-octaprenyl-4-hydroxybenzoate carboxy-lyase-like C-terminal domain-containing protein</fullName>
    </recommendedName>
</protein>
<dbReference type="Pfam" id="PF20696">
    <property type="entry name" value="UbiD_C"/>
    <property type="match status" value="1"/>
</dbReference>
<evidence type="ECO:0000259" key="1">
    <source>
        <dbReference type="Pfam" id="PF20696"/>
    </source>
</evidence>
<dbReference type="RefSeq" id="WP_361710762.1">
    <property type="nucleotide sequence ID" value="NZ_JBEZVE010000072.1"/>
</dbReference>
<dbReference type="EMBL" id="JBEZVE010000072">
    <property type="protein sequence ID" value="MEU3788078.1"/>
    <property type="molecule type" value="Genomic_DNA"/>
</dbReference>
<reference evidence="2 3" key="1">
    <citation type="submission" date="2024-06" db="EMBL/GenBank/DDBJ databases">
        <title>The Natural Products Discovery Center: Release of the First 8490 Sequenced Strains for Exploring Actinobacteria Biosynthetic Diversity.</title>
        <authorList>
            <person name="Kalkreuter E."/>
            <person name="Kautsar S.A."/>
            <person name="Yang D."/>
            <person name="Bader C.D."/>
            <person name="Teijaro C.N."/>
            <person name="Fluegel L."/>
            <person name="Davis C.M."/>
            <person name="Simpson J.R."/>
            <person name="Lauterbach L."/>
            <person name="Steele A.D."/>
            <person name="Gui C."/>
            <person name="Meng S."/>
            <person name="Li G."/>
            <person name="Viehrig K."/>
            <person name="Ye F."/>
            <person name="Su P."/>
            <person name="Kiefer A.F."/>
            <person name="Nichols A."/>
            <person name="Cepeda A.J."/>
            <person name="Yan W."/>
            <person name="Fan B."/>
            <person name="Jiang Y."/>
            <person name="Adhikari A."/>
            <person name="Zheng C.-J."/>
            <person name="Schuster L."/>
            <person name="Cowan T.M."/>
            <person name="Smanski M.J."/>
            <person name="Chevrette M.G."/>
            <person name="De Carvalho L.P.S."/>
            <person name="Shen B."/>
        </authorList>
    </citation>
    <scope>NUCLEOTIDE SEQUENCE [LARGE SCALE GENOMIC DNA]</scope>
    <source>
        <strain evidence="2 3">NPDC033843</strain>
    </source>
</reference>
<gene>
    <name evidence="2" type="ORF">AB0E89_47590</name>
</gene>